<dbReference type="GeneID" id="92972946"/>
<dbReference type="KEGG" id="cfar:CI104_14565"/>
<reference evidence="1" key="1">
    <citation type="journal article" date="2018" name="Genome Biol.">
        <title>SKESA: strategic k-mer extension for scrupulous assemblies.</title>
        <authorList>
            <person name="Souvorov A."/>
            <person name="Agarwala R."/>
            <person name="Lipman D.J."/>
        </authorList>
    </citation>
    <scope>NUCLEOTIDE SEQUENCE</scope>
    <source>
        <strain evidence="1">YDC697-2</strain>
    </source>
</reference>
<dbReference type="EMBL" id="DACSDU010000003">
    <property type="protein sequence ID" value="HAT1584553.1"/>
    <property type="molecule type" value="Genomic_DNA"/>
</dbReference>
<name>A0A8H9NSU2_9ENTR</name>
<organism evidence="1">
    <name type="scientific">Citrobacter farmeri</name>
    <dbReference type="NCBI Taxonomy" id="67824"/>
    <lineage>
        <taxon>Bacteria</taxon>
        <taxon>Pseudomonadati</taxon>
        <taxon>Pseudomonadota</taxon>
        <taxon>Gammaproteobacteria</taxon>
        <taxon>Enterobacterales</taxon>
        <taxon>Enterobacteriaceae</taxon>
        <taxon>Citrobacter</taxon>
    </lineage>
</organism>
<protein>
    <submittedName>
        <fullName evidence="1">Uncharacterized protein</fullName>
    </submittedName>
</protein>
<dbReference type="RefSeq" id="WP_042318563.1">
    <property type="nucleotide sequence ID" value="NZ_CABMNX010000001.1"/>
</dbReference>
<dbReference type="AlphaFoldDB" id="A0A8H9NSU2"/>
<sequence length="489" mass="57239">MTKILEDNKKNALTAIRDLLAKEVYKLAVIKQYPEEFTRIIEIYADISRTFQFLGDYTDSETINRFKENIFDYVIIRPPMPELRTRLQNCVDCLKRSIEEPDDKLSSQLKKGVNGIFNSRKAFQSRIPYRYPPALLIHWYGYISLYRELRRWEENSGICRVWDDIFDEGHVTQITPPVSVTDHIRSYDSYLPISFHYVTEQVAIPENAWYRNDAPFSPDVPGEVMDELITLKMQDHFSPQSHVEIKTELDFSIRLYPDMTQAHVDEIVEHVRYQLSRGLNANLDAEKQLACDQNAFICASSASTLKEPDFADRRLLESARLIKIDNLAQGIKYVSGLALLQEAYLEWHHEKSCELSWCSWKKRSGQRLDMLAEKVAEEIETAVLHKNRDKKNRHNLKLPTASMIKNSYDEVSLEIQKHIDRFQRGRLQMQKRLNPTQMRKLMETPEVSLSQLHEEDIDVARQRIAELTRKGKTASIRRRENGSFVIVWI</sequence>
<accession>A0A8H9NSU2</accession>
<evidence type="ECO:0000313" key="1">
    <source>
        <dbReference type="EMBL" id="HAT1584553.1"/>
    </source>
</evidence>
<reference evidence="1" key="2">
    <citation type="submission" date="2020-11" db="EMBL/GenBank/DDBJ databases">
        <authorList>
            <consortium name="NCBI Pathogen Detection Project"/>
        </authorList>
    </citation>
    <scope>NUCLEOTIDE SEQUENCE</scope>
    <source>
        <strain evidence="1">YDC697-2</strain>
    </source>
</reference>
<dbReference type="Proteomes" id="UP000864563">
    <property type="component" value="Unassembled WGS sequence"/>
</dbReference>
<comment type="caution">
    <text evidence="1">The sequence shown here is derived from an EMBL/GenBank/DDBJ whole genome shotgun (WGS) entry which is preliminary data.</text>
</comment>
<proteinExistence type="predicted"/>
<dbReference type="OrthoDB" id="6593965at2"/>
<gene>
    <name evidence="1" type="ORF">I8Y00_000858</name>
</gene>